<dbReference type="InterPro" id="IPR001254">
    <property type="entry name" value="Trypsin_dom"/>
</dbReference>
<dbReference type="EC" id="3.4.21.-" evidence="6"/>
<keyword evidence="3" id="KW-1133">Transmembrane helix</keyword>
<dbReference type="Pfam" id="PF17957">
    <property type="entry name" value="Big_7"/>
    <property type="match status" value="1"/>
</dbReference>
<dbReference type="Pfam" id="PF00089">
    <property type="entry name" value="Trypsin"/>
    <property type="match status" value="1"/>
</dbReference>
<evidence type="ECO:0000256" key="3">
    <source>
        <dbReference type="SAM" id="Phobius"/>
    </source>
</evidence>
<dbReference type="InterPro" id="IPR018114">
    <property type="entry name" value="TRYPSIN_HIS"/>
</dbReference>
<dbReference type="OrthoDB" id="5290391at2"/>
<reference evidence="6 7" key="1">
    <citation type="submission" date="2018-03" db="EMBL/GenBank/DDBJ databases">
        <title>Draft Genome Sequences of the Obligatory Marine Myxobacteria Enhygromyxa salina SWB007.</title>
        <authorList>
            <person name="Poehlein A."/>
            <person name="Moghaddam J.A."/>
            <person name="Harms H."/>
            <person name="Alanjari M."/>
            <person name="Koenig G.M."/>
            <person name="Daniel R."/>
            <person name="Schaeberle T.F."/>
        </authorList>
    </citation>
    <scope>NUCLEOTIDE SEQUENCE [LARGE SCALE GENOMIC DNA]</scope>
    <source>
        <strain evidence="6 7">SWB007</strain>
    </source>
</reference>
<accession>A0A2S9YSV1</accession>
<dbReference type="InterPro" id="IPR024038">
    <property type="entry name" value="MYXO-CTERM"/>
</dbReference>
<organism evidence="6 7">
    <name type="scientific">Enhygromyxa salina</name>
    <dbReference type="NCBI Taxonomy" id="215803"/>
    <lineage>
        <taxon>Bacteria</taxon>
        <taxon>Pseudomonadati</taxon>
        <taxon>Myxococcota</taxon>
        <taxon>Polyangia</taxon>
        <taxon>Nannocystales</taxon>
        <taxon>Nannocystaceae</taxon>
        <taxon>Enhygromyxa</taxon>
    </lineage>
</organism>
<keyword evidence="6" id="KW-0645">Protease</keyword>
<feature type="chain" id="PRO_5015450118" evidence="4">
    <location>
        <begin position="25"/>
        <end position="484"/>
    </location>
</feature>
<dbReference type="RefSeq" id="WP_106089134.1">
    <property type="nucleotide sequence ID" value="NZ_PVNL01000044.1"/>
</dbReference>
<feature type="compositionally biased region" description="Polar residues" evidence="2">
    <location>
        <begin position="428"/>
        <end position="437"/>
    </location>
</feature>
<feature type="domain" description="Peptidase S1" evidence="5">
    <location>
        <begin position="38"/>
        <end position="249"/>
    </location>
</feature>
<name>A0A2S9YSV1_9BACT</name>
<evidence type="ECO:0000256" key="1">
    <source>
        <dbReference type="ARBA" id="ARBA00023157"/>
    </source>
</evidence>
<dbReference type="Gene3D" id="2.40.10.10">
    <property type="entry name" value="Trypsin-like serine proteases"/>
    <property type="match status" value="1"/>
</dbReference>
<evidence type="ECO:0000313" key="7">
    <source>
        <dbReference type="Proteomes" id="UP000238823"/>
    </source>
</evidence>
<evidence type="ECO:0000259" key="5">
    <source>
        <dbReference type="PROSITE" id="PS50240"/>
    </source>
</evidence>
<feature type="transmembrane region" description="Helical" evidence="3">
    <location>
        <begin position="463"/>
        <end position="480"/>
    </location>
</feature>
<evidence type="ECO:0000256" key="4">
    <source>
        <dbReference type="SAM" id="SignalP"/>
    </source>
</evidence>
<dbReference type="Gene3D" id="2.60.40.10">
    <property type="entry name" value="Immunoglobulins"/>
    <property type="match status" value="1"/>
</dbReference>
<dbReference type="AlphaFoldDB" id="A0A2S9YSV1"/>
<keyword evidence="1" id="KW-1015">Disulfide bond</keyword>
<keyword evidence="4" id="KW-0732">Signal</keyword>
<comment type="caution">
    <text evidence="6">The sequence shown here is derived from an EMBL/GenBank/DDBJ whole genome shotgun (WGS) entry which is preliminary data.</text>
</comment>
<dbReference type="NCBIfam" id="TIGR03901">
    <property type="entry name" value="MYXO-CTERM"/>
    <property type="match status" value="1"/>
</dbReference>
<gene>
    <name evidence="6" type="primary">tlp_1</name>
    <name evidence="6" type="ORF">ENSA7_21220</name>
</gene>
<dbReference type="SUPFAM" id="SSF50494">
    <property type="entry name" value="Trypsin-like serine proteases"/>
    <property type="match status" value="1"/>
</dbReference>
<dbReference type="InterPro" id="IPR001314">
    <property type="entry name" value="Peptidase_S1A"/>
</dbReference>
<proteinExistence type="predicted"/>
<dbReference type="InterPro" id="IPR013783">
    <property type="entry name" value="Ig-like_fold"/>
</dbReference>
<dbReference type="PANTHER" id="PTHR24253">
    <property type="entry name" value="TRANSMEMBRANE PROTEASE SERINE"/>
    <property type="match status" value="1"/>
</dbReference>
<dbReference type="PROSITE" id="PS50240">
    <property type="entry name" value="TRYPSIN_DOM"/>
    <property type="match status" value="1"/>
</dbReference>
<dbReference type="PRINTS" id="PR00722">
    <property type="entry name" value="CHYMOTRYPSIN"/>
</dbReference>
<sequence length="484" mass="49387">MRRHLRILAPALLLLTLLPVGVKAAEPEVEAPTTDPLISSGTPAQNCQWPTTVLISANGGLCTGTLVHPQIVVTAAHCPTVNQVRFGESANNPDRSVGVDFCMRNPAWNPNDNNGVNGDDYAFCKLSQPVNDVPITPPMYGCELDMLTPNKPSMIVGFGANQGENGAGTKRWAQTIIQIPVLQDSEIVAVGENGTAACGGDSGGPAYFQFPDGSWHAFGIVSGGPPCGQGADTYSLMHRAVPFIEENSGIDITPCHDVDGTWNPTAACGGFATDPTNSSVSWNSGCATQLSGLKSTCGPAFGSPPDNNPPTVAIVDPLDGANLVPDELLDILVDAEDPEFAVVSVSLLIDGEQVATDTKAPWVFANASFPVGTFGLVAIAEDFAGNTTESATVTIIVGDGGGDGDGDPGDGDGDAGDDGEDSDGETGSVDTGFSTGFDSGVDTGPGIGDGDNGCACTIGPRDGAGGALGFGLGLLLLLGLRRRS</sequence>
<feature type="region of interest" description="Disordered" evidence="2">
    <location>
        <begin position="398"/>
        <end position="445"/>
    </location>
</feature>
<keyword evidence="3" id="KW-0472">Membrane</keyword>
<dbReference type="PANTHER" id="PTHR24253:SF153">
    <property type="entry name" value="SERINE PROTEASE HEPSIN"/>
    <property type="match status" value="1"/>
</dbReference>
<protein>
    <submittedName>
        <fullName evidence="6">Trypsin-like protease</fullName>
        <ecNumber evidence="6">3.4.21.-</ecNumber>
    </submittedName>
</protein>
<evidence type="ECO:0000256" key="2">
    <source>
        <dbReference type="SAM" id="MobiDB-lite"/>
    </source>
</evidence>
<dbReference type="GO" id="GO:0004252">
    <property type="term" value="F:serine-type endopeptidase activity"/>
    <property type="evidence" value="ECO:0007669"/>
    <property type="project" value="InterPro"/>
</dbReference>
<dbReference type="SMART" id="SM00020">
    <property type="entry name" value="Tryp_SPc"/>
    <property type="match status" value="1"/>
</dbReference>
<keyword evidence="3" id="KW-0812">Transmembrane</keyword>
<dbReference type="PROSITE" id="PS00134">
    <property type="entry name" value="TRYPSIN_HIS"/>
    <property type="match status" value="1"/>
</dbReference>
<keyword evidence="6" id="KW-0378">Hydrolase</keyword>
<feature type="signal peptide" evidence="4">
    <location>
        <begin position="1"/>
        <end position="24"/>
    </location>
</feature>
<dbReference type="EMBL" id="PVNL01000044">
    <property type="protein sequence ID" value="PRQ08150.1"/>
    <property type="molecule type" value="Genomic_DNA"/>
</dbReference>
<dbReference type="Proteomes" id="UP000238823">
    <property type="component" value="Unassembled WGS sequence"/>
</dbReference>
<dbReference type="InterPro" id="IPR043504">
    <property type="entry name" value="Peptidase_S1_PA_chymotrypsin"/>
</dbReference>
<feature type="compositionally biased region" description="Acidic residues" evidence="2">
    <location>
        <begin position="402"/>
        <end position="424"/>
    </location>
</feature>
<dbReference type="InterPro" id="IPR009003">
    <property type="entry name" value="Peptidase_S1_PA"/>
</dbReference>
<evidence type="ECO:0000313" key="6">
    <source>
        <dbReference type="EMBL" id="PRQ08150.1"/>
    </source>
</evidence>
<dbReference type="GO" id="GO:0006508">
    <property type="term" value="P:proteolysis"/>
    <property type="evidence" value="ECO:0007669"/>
    <property type="project" value="UniProtKB-KW"/>
</dbReference>